<dbReference type="Pfam" id="PF00809">
    <property type="entry name" value="Pterin_bind"/>
    <property type="match status" value="1"/>
</dbReference>
<dbReference type="Gene3D" id="3.20.20.20">
    <property type="entry name" value="Dihydropteroate synthase-like"/>
    <property type="match status" value="1"/>
</dbReference>
<dbReference type="NCBIfam" id="TIGR01496">
    <property type="entry name" value="DHPS"/>
    <property type="match status" value="1"/>
</dbReference>
<dbReference type="EC" id="2.5.1.15" evidence="4"/>
<keyword evidence="7" id="KW-0460">Magnesium</keyword>
<dbReference type="InterPro" id="IPR000489">
    <property type="entry name" value="Pterin-binding_dom"/>
</dbReference>
<dbReference type="PROSITE" id="PS50972">
    <property type="entry name" value="PTERIN_BINDING"/>
    <property type="match status" value="1"/>
</dbReference>
<comment type="cofactor">
    <cofactor evidence="2">
        <name>Mg(2+)</name>
        <dbReference type="ChEBI" id="CHEBI:18420"/>
    </cofactor>
</comment>
<dbReference type="SUPFAM" id="SSF51717">
    <property type="entry name" value="Dihydropteroate synthetase-like"/>
    <property type="match status" value="1"/>
</dbReference>
<evidence type="ECO:0000256" key="3">
    <source>
        <dbReference type="ARBA" id="ARBA00004763"/>
    </source>
</evidence>
<sequence length="275" mass="30226">MQHILDKIRSGQWVVMGVLNVTPDSFSDGGNYTQVEYAVKQALMMQQQGAEIIDIGGESTRPGAEKVSQDEELDRVIPVIEKIRELSNVVISIDTSKPQVMQAAIDAGADMVNDVNALHAEGAIEVCVKHEIPVCLMHKQGDSQTMQENPVYDEIVREIKQYLMARANVCIQAGISSKNILIDPGFGFGKTLENNLSLLKEMPLFSELAYPVLVGVSRKSMFGMLLDRDVENRLAASVAAVVIAYQKGARFFRVHDVSETCDALKLCAAVENNEN</sequence>
<dbReference type="AlphaFoldDB" id="A0A3B0X6M3"/>
<name>A0A3B0X6M3_9ZZZZ</name>
<dbReference type="PANTHER" id="PTHR20941:SF1">
    <property type="entry name" value="FOLIC ACID SYNTHESIS PROTEIN FOL1"/>
    <property type="match status" value="1"/>
</dbReference>
<evidence type="ECO:0000256" key="5">
    <source>
        <dbReference type="ARBA" id="ARBA00022679"/>
    </source>
</evidence>
<dbReference type="GO" id="GO:0004156">
    <property type="term" value="F:dihydropteroate synthase activity"/>
    <property type="evidence" value="ECO:0007669"/>
    <property type="project" value="UniProtKB-EC"/>
</dbReference>
<organism evidence="10">
    <name type="scientific">hydrothermal vent metagenome</name>
    <dbReference type="NCBI Taxonomy" id="652676"/>
    <lineage>
        <taxon>unclassified sequences</taxon>
        <taxon>metagenomes</taxon>
        <taxon>ecological metagenomes</taxon>
    </lineage>
</organism>
<proteinExistence type="predicted"/>
<comment type="pathway">
    <text evidence="3">Cofactor biosynthesis; tetrahydrofolate biosynthesis; 7,8-dihydrofolate from 2-amino-4-hydroxy-6-hydroxymethyl-7,8-dihydropteridine diphosphate and 4-aminobenzoate: step 1/2.</text>
</comment>
<dbReference type="CDD" id="cd00739">
    <property type="entry name" value="DHPS"/>
    <property type="match status" value="1"/>
</dbReference>
<feature type="domain" description="Pterin-binding" evidence="9">
    <location>
        <begin position="13"/>
        <end position="265"/>
    </location>
</feature>
<dbReference type="PANTHER" id="PTHR20941">
    <property type="entry name" value="FOLATE SYNTHESIS PROTEINS"/>
    <property type="match status" value="1"/>
</dbReference>
<evidence type="ECO:0000256" key="2">
    <source>
        <dbReference type="ARBA" id="ARBA00001946"/>
    </source>
</evidence>
<evidence type="ECO:0000256" key="4">
    <source>
        <dbReference type="ARBA" id="ARBA00012458"/>
    </source>
</evidence>
<evidence type="ECO:0000256" key="1">
    <source>
        <dbReference type="ARBA" id="ARBA00000012"/>
    </source>
</evidence>
<dbReference type="GO" id="GO:0046872">
    <property type="term" value="F:metal ion binding"/>
    <property type="evidence" value="ECO:0007669"/>
    <property type="project" value="UniProtKB-KW"/>
</dbReference>
<evidence type="ECO:0000256" key="8">
    <source>
        <dbReference type="ARBA" id="ARBA00022909"/>
    </source>
</evidence>
<dbReference type="InterPro" id="IPR006390">
    <property type="entry name" value="DHP_synth_dom"/>
</dbReference>
<protein>
    <recommendedName>
        <fullName evidence="4">dihydropteroate synthase</fullName>
        <ecNumber evidence="4">2.5.1.15</ecNumber>
    </recommendedName>
</protein>
<dbReference type="EMBL" id="UOFE01000020">
    <property type="protein sequence ID" value="VAW51574.1"/>
    <property type="molecule type" value="Genomic_DNA"/>
</dbReference>
<dbReference type="GO" id="GO:0046656">
    <property type="term" value="P:folic acid biosynthetic process"/>
    <property type="evidence" value="ECO:0007669"/>
    <property type="project" value="UniProtKB-KW"/>
</dbReference>
<reference evidence="10" key="1">
    <citation type="submission" date="2018-06" db="EMBL/GenBank/DDBJ databases">
        <authorList>
            <person name="Zhirakovskaya E."/>
        </authorList>
    </citation>
    <scope>NUCLEOTIDE SEQUENCE</scope>
</reference>
<dbReference type="FunFam" id="3.20.20.20:FF:000006">
    <property type="entry name" value="Dihydropteroate synthase"/>
    <property type="match status" value="1"/>
</dbReference>
<dbReference type="PROSITE" id="PS00792">
    <property type="entry name" value="DHPS_1"/>
    <property type="match status" value="1"/>
</dbReference>
<evidence type="ECO:0000313" key="10">
    <source>
        <dbReference type="EMBL" id="VAW51574.1"/>
    </source>
</evidence>
<keyword evidence="8" id="KW-0289">Folate biosynthesis</keyword>
<dbReference type="InterPro" id="IPR045031">
    <property type="entry name" value="DHP_synth-like"/>
</dbReference>
<dbReference type="PROSITE" id="PS00793">
    <property type="entry name" value="DHPS_2"/>
    <property type="match status" value="1"/>
</dbReference>
<dbReference type="GO" id="GO:0005829">
    <property type="term" value="C:cytosol"/>
    <property type="evidence" value="ECO:0007669"/>
    <property type="project" value="TreeGrafter"/>
</dbReference>
<comment type="catalytic activity">
    <reaction evidence="1">
        <text>(7,8-dihydropterin-6-yl)methyl diphosphate + 4-aminobenzoate = 7,8-dihydropteroate + diphosphate</text>
        <dbReference type="Rhea" id="RHEA:19949"/>
        <dbReference type="ChEBI" id="CHEBI:17836"/>
        <dbReference type="ChEBI" id="CHEBI:17839"/>
        <dbReference type="ChEBI" id="CHEBI:33019"/>
        <dbReference type="ChEBI" id="CHEBI:72950"/>
        <dbReference type="EC" id="2.5.1.15"/>
    </reaction>
</comment>
<dbReference type="InterPro" id="IPR011005">
    <property type="entry name" value="Dihydropteroate_synth-like_sf"/>
</dbReference>
<evidence type="ECO:0000256" key="7">
    <source>
        <dbReference type="ARBA" id="ARBA00022842"/>
    </source>
</evidence>
<keyword evidence="6" id="KW-0479">Metal-binding</keyword>
<gene>
    <name evidence="10" type="ORF">MNBD_GAMMA05-1460</name>
</gene>
<evidence type="ECO:0000259" key="9">
    <source>
        <dbReference type="PROSITE" id="PS50972"/>
    </source>
</evidence>
<dbReference type="GO" id="GO:0046654">
    <property type="term" value="P:tetrahydrofolate biosynthetic process"/>
    <property type="evidence" value="ECO:0007669"/>
    <property type="project" value="TreeGrafter"/>
</dbReference>
<accession>A0A3B0X6M3</accession>
<evidence type="ECO:0000256" key="6">
    <source>
        <dbReference type="ARBA" id="ARBA00022723"/>
    </source>
</evidence>
<keyword evidence="5 10" id="KW-0808">Transferase</keyword>